<proteinExistence type="predicted"/>
<dbReference type="RefSeq" id="WP_035377392.1">
    <property type="nucleotide sequence ID" value="NZ_JACAOJ010000025.1"/>
</dbReference>
<keyword evidence="1" id="KW-0812">Transmembrane</keyword>
<dbReference type="EMBL" id="JOMM01000034">
    <property type="protein sequence ID" value="OUI85405.1"/>
    <property type="molecule type" value="Genomic_DNA"/>
</dbReference>
<dbReference type="PATRIC" id="fig|104102.7.peg.238"/>
<feature type="transmembrane region" description="Helical" evidence="1">
    <location>
        <begin position="123"/>
        <end position="142"/>
    </location>
</feature>
<feature type="domain" description="DUF1468" evidence="2">
    <location>
        <begin position="11"/>
        <end position="147"/>
    </location>
</feature>
<dbReference type="EMBL" id="JOKM01000010">
    <property type="protein sequence ID" value="KGB26370.1"/>
    <property type="molecule type" value="Genomic_DNA"/>
</dbReference>
<keyword evidence="5" id="KW-1185">Reference proteome</keyword>
<dbReference type="Pfam" id="PF07331">
    <property type="entry name" value="TctB"/>
    <property type="match status" value="1"/>
</dbReference>
<evidence type="ECO:0000313" key="5">
    <source>
        <dbReference type="Proteomes" id="UP000029448"/>
    </source>
</evidence>
<dbReference type="STRING" id="104102.AtDm6_0240"/>
<reference evidence="3 5" key="1">
    <citation type="submission" date="2014-06" db="EMBL/GenBank/DDBJ databases">
        <title>Functional and comparative genomic analyses of the Drosophila gut microbiota identify candidate symbiosis factors.</title>
        <authorList>
            <person name="Newell P.D."/>
            <person name="Chaston J.M."/>
            <person name="Douglas A.E."/>
        </authorList>
    </citation>
    <scope>NUCLEOTIDE SEQUENCE [LARGE SCALE GENOMIC DNA]</scope>
    <source>
        <strain evidence="3 5">DmCS_006</strain>
    </source>
</reference>
<gene>
    <name evidence="3" type="ORF">AtDm6_0240</name>
    <name evidence="4" type="ORF">HC62_11165</name>
</gene>
<dbReference type="AlphaFoldDB" id="A0A094YWK9"/>
<evidence type="ECO:0000313" key="4">
    <source>
        <dbReference type="EMBL" id="OUI85405.1"/>
    </source>
</evidence>
<keyword evidence="1" id="KW-1133">Transmembrane helix</keyword>
<comment type="caution">
    <text evidence="3">The sequence shown here is derived from an EMBL/GenBank/DDBJ whole genome shotgun (WGS) entry which is preliminary data.</text>
</comment>
<dbReference type="GeneID" id="89479050"/>
<name>A0A094YWK9_9PROT</name>
<dbReference type="PROSITE" id="PS51257">
    <property type="entry name" value="PROKAR_LIPOPROTEIN"/>
    <property type="match status" value="1"/>
</dbReference>
<evidence type="ECO:0000313" key="6">
    <source>
        <dbReference type="Proteomes" id="UP000194565"/>
    </source>
</evidence>
<evidence type="ECO:0000259" key="2">
    <source>
        <dbReference type="Pfam" id="PF07331"/>
    </source>
</evidence>
<accession>A0A094YWK9</accession>
<dbReference type="Proteomes" id="UP000194565">
    <property type="component" value="Unassembled WGS sequence"/>
</dbReference>
<protein>
    <submittedName>
        <fullName evidence="3">Putative tripartite tricarboxylate transporter(TTT) family, TctB (4TM) subunit</fullName>
    </submittedName>
</protein>
<evidence type="ECO:0000256" key="1">
    <source>
        <dbReference type="SAM" id="Phobius"/>
    </source>
</evidence>
<reference evidence="4 6" key="2">
    <citation type="submission" date="2014-06" db="EMBL/GenBank/DDBJ databases">
        <authorList>
            <person name="Ju J."/>
            <person name="Zhang J."/>
        </authorList>
    </citation>
    <scope>NUCLEOTIDE SEQUENCE [LARGE SCALE GENOMIC DNA]</scope>
    <source>
        <strain evidence="4">DmW_042</strain>
    </source>
</reference>
<sequence>MSPRHRDLCGGLLTFLAGCAAATQGATYGIGNLAALGAGFFPTVIGALLMLCGLAMLVQAGISAPAAHHAVRPSLPDMRGATCIILSLMTFEILARYSGLLPATFLTVTVAALGDRTNRPRDILILATVLSILAGVIFWGALKVQLPLFYA</sequence>
<feature type="transmembrane region" description="Helical" evidence="1">
    <location>
        <begin position="35"/>
        <end position="58"/>
    </location>
</feature>
<keyword evidence="1" id="KW-0472">Membrane</keyword>
<dbReference type="Proteomes" id="UP000029448">
    <property type="component" value="Unassembled WGS sequence"/>
</dbReference>
<organism evidence="3 5">
    <name type="scientific">Acetobacter tropicalis</name>
    <dbReference type="NCBI Taxonomy" id="104102"/>
    <lineage>
        <taxon>Bacteria</taxon>
        <taxon>Pseudomonadati</taxon>
        <taxon>Pseudomonadota</taxon>
        <taxon>Alphaproteobacteria</taxon>
        <taxon>Acetobacterales</taxon>
        <taxon>Acetobacteraceae</taxon>
        <taxon>Acetobacter</taxon>
    </lineage>
</organism>
<dbReference type="InterPro" id="IPR009936">
    <property type="entry name" value="DUF1468"/>
</dbReference>
<evidence type="ECO:0000313" key="3">
    <source>
        <dbReference type="EMBL" id="KGB26370.1"/>
    </source>
</evidence>